<feature type="compositionally biased region" description="Polar residues" evidence="3">
    <location>
        <begin position="617"/>
        <end position="632"/>
    </location>
</feature>
<dbReference type="EMBL" id="JOJR01000032">
    <property type="protein sequence ID" value="RCN49543.1"/>
    <property type="molecule type" value="Genomic_DNA"/>
</dbReference>
<dbReference type="GO" id="GO:0005886">
    <property type="term" value="C:plasma membrane"/>
    <property type="evidence" value="ECO:0007669"/>
    <property type="project" value="TreeGrafter"/>
</dbReference>
<keyword evidence="1 2" id="KW-0694">RNA-binding</keyword>
<dbReference type="GO" id="GO:0008298">
    <property type="term" value="P:intracellular mRNA localization"/>
    <property type="evidence" value="ECO:0007669"/>
    <property type="project" value="TreeGrafter"/>
</dbReference>
<gene>
    <name evidence="5" type="ORF">ANCCAN_04315</name>
</gene>
<comment type="caution">
    <text evidence="5">The sequence shown here is derived from an EMBL/GenBank/DDBJ whole genome shotgun (WGS) entry which is preliminary data.</text>
</comment>
<evidence type="ECO:0000313" key="5">
    <source>
        <dbReference type="EMBL" id="RCN49543.1"/>
    </source>
</evidence>
<feature type="compositionally biased region" description="Polar residues" evidence="3">
    <location>
        <begin position="52"/>
        <end position="62"/>
    </location>
</feature>
<keyword evidence="6" id="KW-1185">Reference proteome</keyword>
<evidence type="ECO:0000313" key="6">
    <source>
        <dbReference type="Proteomes" id="UP000252519"/>
    </source>
</evidence>
<organism evidence="5 6">
    <name type="scientific">Ancylostoma caninum</name>
    <name type="common">Dog hookworm</name>
    <dbReference type="NCBI Taxonomy" id="29170"/>
    <lineage>
        <taxon>Eukaryota</taxon>
        <taxon>Metazoa</taxon>
        <taxon>Ecdysozoa</taxon>
        <taxon>Nematoda</taxon>
        <taxon>Chromadorea</taxon>
        <taxon>Rhabditida</taxon>
        <taxon>Rhabditina</taxon>
        <taxon>Rhabditomorpha</taxon>
        <taxon>Strongyloidea</taxon>
        <taxon>Ancylostomatidae</taxon>
        <taxon>Ancylostomatinae</taxon>
        <taxon>Ancylostoma</taxon>
    </lineage>
</organism>
<dbReference type="STRING" id="29170.A0A368GYV1"/>
<proteinExistence type="predicted"/>
<dbReference type="GO" id="GO:0098964">
    <property type="term" value="P:anterograde dendritic transport of messenger ribonucleoprotein complex"/>
    <property type="evidence" value="ECO:0007669"/>
    <property type="project" value="TreeGrafter"/>
</dbReference>
<feature type="domain" description="DRBM" evidence="4">
    <location>
        <begin position="76"/>
        <end position="139"/>
    </location>
</feature>
<evidence type="ECO:0000256" key="3">
    <source>
        <dbReference type="SAM" id="MobiDB-lite"/>
    </source>
</evidence>
<feature type="compositionally biased region" description="Polar residues" evidence="3">
    <location>
        <begin position="25"/>
        <end position="40"/>
    </location>
</feature>
<dbReference type="CDD" id="cd19857">
    <property type="entry name" value="DSRM_STAU_rpt1"/>
    <property type="match status" value="1"/>
</dbReference>
<feature type="region of interest" description="Disordered" evidence="3">
    <location>
        <begin position="11"/>
        <end position="62"/>
    </location>
</feature>
<dbReference type="InterPro" id="IPR014720">
    <property type="entry name" value="dsRBD_dom"/>
</dbReference>
<name>A0A368GYV1_ANCCA</name>
<dbReference type="Pfam" id="PF00035">
    <property type="entry name" value="dsrm"/>
    <property type="match status" value="3"/>
</dbReference>
<feature type="region of interest" description="Disordered" evidence="3">
    <location>
        <begin position="658"/>
        <end position="708"/>
    </location>
</feature>
<feature type="region of interest" description="Disordered" evidence="3">
    <location>
        <begin position="354"/>
        <end position="395"/>
    </location>
</feature>
<dbReference type="Proteomes" id="UP000252519">
    <property type="component" value="Unassembled WGS sequence"/>
</dbReference>
<dbReference type="GO" id="GO:0010494">
    <property type="term" value="C:cytoplasmic stress granule"/>
    <property type="evidence" value="ECO:0007669"/>
    <property type="project" value="TreeGrafter"/>
</dbReference>
<evidence type="ECO:0000259" key="4">
    <source>
        <dbReference type="PROSITE" id="PS50137"/>
    </source>
</evidence>
<dbReference type="GO" id="GO:0003729">
    <property type="term" value="F:mRNA binding"/>
    <property type="evidence" value="ECO:0007669"/>
    <property type="project" value="TreeGrafter"/>
</dbReference>
<dbReference type="PROSITE" id="PS50137">
    <property type="entry name" value="DS_RBD"/>
    <property type="match status" value="3"/>
</dbReference>
<dbReference type="SUPFAM" id="SSF54768">
    <property type="entry name" value="dsRNA-binding domain-like"/>
    <property type="match status" value="4"/>
</dbReference>
<feature type="compositionally biased region" description="Polar residues" evidence="3">
    <location>
        <begin position="658"/>
        <end position="679"/>
    </location>
</feature>
<dbReference type="AlphaFoldDB" id="A0A368GYV1"/>
<dbReference type="GO" id="GO:0043025">
    <property type="term" value="C:neuronal cell body"/>
    <property type="evidence" value="ECO:0007669"/>
    <property type="project" value="TreeGrafter"/>
</dbReference>
<dbReference type="CDD" id="cd19860">
    <property type="entry name" value="DSRM_STAU_rpt4"/>
    <property type="match status" value="1"/>
</dbReference>
<reference evidence="5 6" key="1">
    <citation type="submission" date="2014-10" db="EMBL/GenBank/DDBJ databases">
        <title>Draft genome of the hookworm Ancylostoma caninum.</title>
        <authorList>
            <person name="Mitreva M."/>
        </authorList>
    </citation>
    <scope>NUCLEOTIDE SEQUENCE [LARGE SCALE GENOMIC DNA]</scope>
    <source>
        <strain evidence="5 6">Baltimore</strain>
    </source>
</reference>
<dbReference type="InterPro" id="IPR051740">
    <property type="entry name" value="DRBM-containing_protein"/>
</dbReference>
<dbReference type="GO" id="GO:0003725">
    <property type="term" value="F:double-stranded RNA binding"/>
    <property type="evidence" value="ECO:0007669"/>
    <property type="project" value="TreeGrafter"/>
</dbReference>
<accession>A0A368GYV1</accession>
<dbReference type="FunFam" id="3.30.160.20:FF:000007">
    <property type="entry name" value="Double-stranded RNA-binding protein Staufen homolog 1"/>
    <property type="match status" value="2"/>
</dbReference>
<dbReference type="GO" id="GO:0035418">
    <property type="term" value="P:protein localization to synapse"/>
    <property type="evidence" value="ECO:0007669"/>
    <property type="project" value="TreeGrafter"/>
</dbReference>
<dbReference type="OrthoDB" id="10037267at2759"/>
<evidence type="ECO:0000256" key="1">
    <source>
        <dbReference type="ARBA" id="ARBA00022884"/>
    </source>
</evidence>
<feature type="domain" description="DRBM" evidence="4">
    <location>
        <begin position="397"/>
        <end position="470"/>
    </location>
</feature>
<protein>
    <recommendedName>
        <fullName evidence="4">DRBM domain-containing protein</fullName>
    </recommendedName>
</protein>
<dbReference type="PANTHER" id="PTHR46054">
    <property type="entry name" value="MATERNAL EFFECT PROTEIN STAUFEN"/>
    <property type="match status" value="1"/>
</dbReference>
<evidence type="ECO:0000256" key="2">
    <source>
        <dbReference type="PROSITE-ProRule" id="PRU00266"/>
    </source>
</evidence>
<feature type="region of interest" description="Disordered" evidence="3">
    <location>
        <begin position="610"/>
        <end position="639"/>
    </location>
</feature>
<dbReference type="SMART" id="SM00358">
    <property type="entry name" value="DSRM"/>
    <property type="match status" value="4"/>
</dbReference>
<dbReference type="PANTHER" id="PTHR46054:SF3">
    <property type="entry name" value="MATERNAL EFFECT PROTEIN STAUFEN"/>
    <property type="match status" value="1"/>
</dbReference>
<dbReference type="Gene3D" id="3.30.160.20">
    <property type="match status" value="5"/>
</dbReference>
<sequence>MVGFAPCVKENLYTSPRPEDDPKATANSISGQQADTTCVPSRSIHPQPWCGQHQTTSDVSSRNVYNYSNQEDKEKTPMCRIAELARFHKLKHEYKLMDESGPAHKKMFTVQLLLTPEEIFEGSGASIKKAQQAAAAAALAGTSLAMPPEKKRKKDTSSPSVLLSHVARRLGLPEPIYRSHNHPKMPLSPITGTNLKVFKLLKGSRHALNPLTHTTVPHKSRPRFTALTPSPMACNGAHNGFDRAPYFPQETFAPATHPGAPRIQRGPLIAPMPPVNQLFAMVSPTSRTAPVYPVQPPGERICMVSVAIGPGRVFTGIGSTFAQAKANAAAQCLGYLGPHIQALDAKLKMDEQRRKASLQKSTSEEAALNGGGTVDGVLEQTETSGEGDSVPKHKQKSVISQVHECALQMKLNVEFEVVKEVGPPHDRSYVVRCSLRNPKNEVVVETVGEGRKKKEATQNACANVLSRLRGIENSPLFIASSLYKLQKRVLNPSKEPKRKTIIKDMKMDPTYGHQINPVSRLIQVLQTRNEEPQFELISEQGQSRYKEFTVQVSCGSRVCCGSGPNKRLAKRAAAEAMLAEIGYVKPLPPPGKSLLKKKMDSQLNIGVFDPSDLVTPPVQNNAGVSSNNQVEQQESHGNDEQAIQEGILALCVGDQNAQQRTNWSQSPDGESYGETSGNVPPSPGRRRVTFSNQVKACPPPDDSKYPEPELAPLKADVLVEGRVKRIRRTKEAKRALSDDQKCEIREIARATIQDLQTPPMITCGEGSPDPEACQMHTAKRRLEILSENFKFSVQYTNFPKSPDGSDPLYFALVSLGLERPIVCHGRGSTMEAAAEDAAFNAISNLCTYDQPASPHDQIGTLSPACN</sequence>
<dbReference type="GO" id="GO:0007281">
    <property type="term" value="P:germ cell development"/>
    <property type="evidence" value="ECO:0007669"/>
    <property type="project" value="TreeGrafter"/>
</dbReference>
<dbReference type="GO" id="GO:0032839">
    <property type="term" value="C:dendrite cytoplasm"/>
    <property type="evidence" value="ECO:0007669"/>
    <property type="project" value="GOC"/>
</dbReference>
<feature type="domain" description="DRBM" evidence="4">
    <location>
        <begin position="516"/>
        <end position="583"/>
    </location>
</feature>